<dbReference type="Proteomes" id="UP000500755">
    <property type="component" value="Chromosome"/>
</dbReference>
<dbReference type="InterPro" id="IPR005538">
    <property type="entry name" value="LrgA/CidA"/>
</dbReference>
<evidence type="ECO:0000256" key="1">
    <source>
        <dbReference type="ARBA" id="ARBA00004651"/>
    </source>
</evidence>
<feature type="transmembrane region" description="Helical" evidence="6">
    <location>
        <begin position="24"/>
        <end position="46"/>
    </location>
</feature>
<evidence type="ECO:0000256" key="3">
    <source>
        <dbReference type="ARBA" id="ARBA00022692"/>
    </source>
</evidence>
<dbReference type="EMBL" id="CP051298">
    <property type="protein sequence ID" value="QKD46304.1"/>
    <property type="molecule type" value="Genomic_DNA"/>
</dbReference>
<comment type="subcellular location">
    <subcellularLocation>
        <location evidence="1">Cell membrane</location>
        <topology evidence="1">Multi-pass membrane protein</topology>
    </subcellularLocation>
</comment>
<evidence type="ECO:0000256" key="5">
    <source>
        <dbReference type="ARBA" id="ARBA00023136"/>
    </source>
</evidence>
<keyword evidence="5 6" id="KW-0472">Membrane</keyword>
<protein>
    <submittedName>
        <fullName evidence="7">CidA/LrgA family protein</fullName>
    </submittedName>
</protein>
<organism evidence="7 8">
    <name type="scientific">Alicycliphilus denitrificans</name>
    <dbReference type="NCBI Taxonomy" id="179636"/>
    <lineage>
        <taxon>Bacteria</taxon>
        <taxon>Pseudomonadati</taxon>
        <taxon>Pseudomonadota</taxon>
        <taxon>Betaproteobacteria</taxon>
        <taxon>Burkholderiales</taxon>
        <taxon>Comamonadaceae</taxon>
        <taxon>Alicycliphilus</taxon>
    </lineage>
</organism>
<dbReference type="PANTHER" id="PTHR33931">
    <property type="entry name" value="HOLIN-LIKE PROTEIN CIDA-RELATED"/>
    <property type="match status" value="1"/>
</dbReference>
<evidence type="ECO:0000313" key="8">
    <source>
        <dbReference type="Proteomes" id="UP000500755"/>
    </source>
</evidence>
<gene>
    <name evidence="7" type="ORF">HF896_12165</name>
</gene>
<feature type="transmembrane region" description="Helical" evidence="6">
    <location>
        <begin position="58"/>
        <end position="75"/>
    </location>
</feature>
<feature type="transmembrane region" description="Helical" evidence="6">
    <location>
        <begin position="81"/>
        <end position="103"/>
    </location>
</feature>
<proteinExistence type="predicted"/>
<dbReference type="GO" id="GO:0005886">
    <property type="term" value="C:plasma membrane"/>
    <property type="evidence" value="ECO:0007669"/>
    <property type="project" value="UniProtKB-SubCell"/>
</dbReference>
<accession>A0A858ZZZ4</accession>
<evidence type="ECO:0000313" key="7">
    <source>
        <dbReference type="EMBL" id="QKD46304.1"/>
    </source>
</evidence>
<reference evidence="7 8" key="1">
    <citation type="submission" date="2020-05" db="EMBL/GenBank/DDBJ databases">
        <title>Complete genome sequence of Alicycliphilus denitrificans DP3.</title>
        <authorList>
            <person name="Chen X."/>
        </authorList>
    </citation>
    <scope>NUCLEOTIDE SEQUENCE [LARGE SCALE GENOMIC DNA]</scope>
    <source>
        <strain evidence="7 8">DP3</strain>
    </source>
</reference>
<evidence type="ECO:0000256" key="2">
    <source>
        <dbReference type="ARBA" id="ARBA00022475"/>
    </source>
</evidence>
<keyword evidence="2" id="KW-1003">Cell membrane</keyword>
<keyword evidence="3 6" id="KW-0812">Transmembrane</keyword>
<dbReference type="AlphaFoldDB" id="A0A858ZZZ4"/>
<keyword evidence="4 6" id="KW-1133">Transmembrane helix</keyword>
<dbReference type="Pfam" id="PF03788">
    <property type="entry name" value="LrgA"/>
    <property type="match status" value="1"/>
</dbReference>
<dbReference type="PANTHER" id="PTHR33931:SF2">
    <property type="entry name" value="HOLIN-LIKE PROTEIN CIDA"/>
    <property type="match status" value="1"/>
</dbReference>
<sequence length="114" mass="11949">MGFVVLAALLSAGGRLVRWLHLPIPPAIVGMVLLLAVLACFGRLVAAVEAASTPLLKHMMLFFIPTVAGVMEQFQTLRTGWLPFVVACVAGAALTLAVTALTLQKLLKRQGAAG</sequence>
<name>A0A858ZZZ4_9BURK</name>
<evidence type="ECO:0000256" key="6">
    <source>
        <dbReference type="SAM" id="Phobius"/>
    </source>
</evidence>
<evidence type="ECO:0000256" key="4">
    <source>
        <dbReference type="ARBA" id="ARBA00022989"/>
    </source>
</evidence>